<protein>
    <submittedName>
        <fullName evidence="2">Uncharacterized protein</fullName>
    </submittedName>
</protein>
<feature type="compositionally biased region" description="Basic and acidic residues" evidence="1">
    <location>
        <begin position="26"/>
        <end position="43"/>
    </location>
</feature>
<dbReference type="AlphaFoldDB" id="M6FR17"/>
<comment type="caution">
    <text evidence="2">The sequence shown here is derived from an EMBL/GenBank/DDBJ whole genome shotgun (WGS) entry which is preliminary data.</text>
</comment>
<dbReference type="EMBL" id="AFJM02000038">
    <property type="protein sequence ID" value="EMM72574.1"/>
    <property type="molecule type" value="Genomic_DNA"/>
</dbReference>
<dbReference type="Proteomes" id="UP000012101">
    <property type="component" value="Unassembled WGS sequence"/>
</dbReference>
<evidence type="ECO:0000313" key="3">
    <source>
        <dbReference type="Proteomes" id="UP000012101"/>
    </source>
</evidence>
<reference evidence="2 3" key="1">
    <citation type="submission" date="2013-01" db="EMBL/GenBank/DDBJ databases">
        <authorList>
            <person name="Harkins D.M."/>
            <person name="Durkin A.S."/>
            <person name="Brinkac L.M."/>
            <person name="Haft D.H."/>
            <person name="Selengut J.D."/>
            <person name="Sanka R."/>
            <person name="DePew J."/>
            <person name="Purushe J."/>
            <person name="Hospenthal D.R."/>
            <person name="Murray C.K."/>
            <person name="Pimentel G."/>
            <person name="Wasfy M."/>
            <person name="Vinetz J.M."/>
            <person name="Sutton G.G."/>
            <person name="Nierman W.C."/>
            <person name="Fouts D.E."/>
        </authorList>
    </citation>
    <scope>NUCLEOTIDE SEQUENCE [LARGE SCALE GENOMIC DNA]</scope>
    <source>
        <strain evidence="2 3">2006001855</strain>
    </source>
</reference>
<proteinExistence type="predicted"/>
<evidence type="ECO:0000256" key="1">
    <source>
        <dbReference type="SAM" id="MobiDB-lite"/>
    </source>
</evidence>
<sequence>MENETAILKILPQSYSYSAMSRRDIERGRNLSKEEKVSHKRDSTSFLPRGRLGRENGNRT</sequence>
<organism evidence="2 3">
    <name type="scientific">Leptospira weilii str. 2006001855</name>
    <dbReference type="NCBI Taxonomy" id="996804"/>
    <lineage>
        <taxon>Bacteria</taxon>
        <taxon>Pseudomonadati</taxon>
        <taxon>Spirochaetota</taxon>
        <taxon>Spirochaetia</taxon>
        <taxon>Leptospirales</taxon>
        <taxon>Leptospiraceae</taxon>
        <taxon>Leptospira</taxon>
    </lineage>
</organism>
<accession>M6FR17</accession>
<feature type="region of interest" description="Disordered" evidence="1">
    <location>
        <begin position="26"/>
        <end position="60"/>
    </location>
</feature>
<evidence type="ECO:0000313" key="2">
    <source>
        <dbReference type="EMBL" id="EMM72574.1"/>
    </source>
</evidence>
<gene>
    <name evidence="2" type="ORF">LEP1GSC038_4843</name>
</gene>
<name>M6FR17_9LEPT</name>